<organism evidence="1 2">
    <name type="scientific">Nasonia vitripennis</name>
    <name type="common">Parasitic wasp</name>
    <dbReference type="NCBI Taxonomy" id="7425"/>
    <lineage>
        <taxon>Eukaryota</taxon>
        <taxon>Metazoa</taxon>
        <taxon>Ecdysozoa</taxon>
        <taxon>Arthropoda</taxon>
        <taxon>Hexapoda</taxon>
        <taxon>Insecta</taxon>
        <taxon>Pterygota</taxon>
        <taxon>Neoptera</taxon>
        <taxon>Endopterygota</taxon>
        <taxon>Hymenoptera</taxon>
        <taxon>Apocrita</taxon>
        <taxon>Proctotrupomorpha</taxon>
        <taxon>Chalcidoidea</taxon>
        <taxon>Pteromalidae</taxon>
        <taxon>Pteromalinae</taxon>
        <taxon>Nasonia</taxon>
    </lineage>
</organism>
<dbReference type="EnsemblMetazoa" id="XM_031928173">
    <property type="protein sequence ID" value="XP_031784033"/>
    <property type="gene ID" value="LOC116417072"/>
</dbReference>
<reference evidence="1" key="1">
    <citation type="submission" date="2021-01" db="UniProtKB">
        <authorList>
            <consortium name="EnsemblMetazoa"/>
        </authorList>
    </citation>
    <scope>IDENTIFICATION</scope>
</reference>
<dbReference type="PANTHER" id="PTHR47018:SF3">
    <property type="entry name" value="MYCBP-ASSOCIATED PROTEIN"/>
    <property type="match status" value="1"/>
</dbReference>
<accession>A0A7M7Q9X1</accession>
<dbReference type="KEGG" id="nvi:116417072"/>
<name>A0A7M7Q9X1_NASVI</name>
<dbReference type="PANTHER" id="PTHR47018">
    <property type="entry name" value="CXC DOMAIN-CONTAINING PROTEIN-RELATED"/>
    <property type="match status" value="1"/>
</dbReference>
<dbReference type="GeneID" id="116417072"/>
<protein>
    <submittedName>
        <fullName evidence="1">Uncharacterized protein</fullName>
    </submittedName>
</protein>
<proteinExistence type="predicted"/>
<sequence>MSFLATIGLIMNGSGLKEAFCIIYAENSAEKAFVGHAYSRAIRAHFLVQVALATIIFESLQLTEEETEMFDALLLNVGAEIFQEDMQQQKFTIIRDRFMKQIEEFQKRGPTAQLWIQYWDMLAIVKNFIKAERSGNWDLHLKCIEQMIPYFHASGHNNYAKSAHLYLQDMLTLKDVMDEHQFELFTTKGYFTIRRSDKFWCGVWSDMTIEQVLMRSMKTQGGLTHGRGMAESVLTKFVLTMIILVEVCNEMENFCNVSYSTSEQHVDSKVSRITRDVADLQKLLEFFSRYNPFPETTNIMSIFSGIVGNDSINCHKAYEIGMKSIKSIIDKDFESVKFTRKNKGLSLQTVQSSVKVNKETIPIDPLLLFQRLCVNIDSKSDMEKYVKFELAPFPLSLFTENGFRKNVKSQMFDFFTRIEALPSSTNVVYVIDGGFLLHKVVWQKNDTFEAIIGKYLTFVRRHYTNNSYIIFDGYPNHEIDNENTSSTKTAERLRRKSSSSTPFFQFEQHTKITFSQDKFLSNDKNKNELIKELSKSFRFEGFRTKQAKEDADSLIIHTAIEIVE</sequence>
<dbReference type="OrthoDB" id="7699940at2759"/>
<dbReference type="Proteomes" id="UP000002358">
    <property type="component" value="Unassembled WGS sequence"/>
</dbReference>
<dbReference type="AlphaFoldDB" id="A0A7M7Q9X1"/>
<dbReference type="RefSeq" id="XP_031784033.1">
    <property type="nucleotide sequence ID" value="XM_031928173.1"/>
</dbReference>
<keyword evidence="2" id="KW-1185">Reference proteome</keyword>
<dbReference type="InParanoid" id="A0A7M7Q9X1"/>
<evidence type="ECO:0000313" key="2">
    <source>
        <dbReference type="Proteomes" id="UP000002358"/>
    </source>
</evidence>
<evidence type="ECO:0000313" key="1">
    <source>
        <dbReference type="EnsemblMetazoa" id="XP_031784033"/>
    </source>
</evidence>